<evidence type="ECO:0000313" key="7">
    <source>
        <dbReference type="EMBL" id="ABW66439.1"/>
    </source>
</evidence>
<keyword evidence="3 6" id="KW-0812">Transmembrane</keyword>
<evidence type="ECO:0000256" key="3">
    <source>
        <dbReference type="ARBA" id="ARBA00022692"/>
    </source>
</evidence>
<comment type="subcellular location">
    <subcellularLocation>
        <location evidence="1">Cell membrane</location>
        <topology evidence="1">Multi-pass membrane protein</topology>
    </subcellularLocation>
</comment>
<organism evidence="7 8">
    <name type="scientific">Desulfosudis oleivorans (strain DSM 6200 / JCM 39069 / Hxd3)</name>
    <name type="common">Desulfococcus oleovorans</name>
    <dbReference type="NCBI Taxonomy" id="96561"/>
    <lineage>
        <taxon>Bacteria</taxon>
        <taxon>Pseudomonadati</taxon>
        <taxon>Thermodesulfobacteriota</taxon>
        <taxon>Desulfobacteria</taxon>
        <taxon>Desulfobacterales</taxon>
        <taxon>Desulfosudaceae</taxon>
        <taxon>Desulfosudis</taxon>
    </lineage>
</organism>
<evidence type="ECO:0000256" key="4">
    <source>
        <dbReference type="ARBA" id="ARBA00022989"/>
    </source>
</evidence>
<evidence type="ECO:0000256" key="1">
    <source>
        <dbReference type="ARBA" id="ARBA00004651"/>
    </source>
</evidence>
<dbReference type="AlphaFoldDB" id="A8ZUM6"/>
<evidence type="ECO:0000313" key="8">
    <source>
        <dbReference type="Proteomes" id="UP000008561"/>
    </source>
</evidence>
<evidence type="ECO:0000256" key="2">
    <source>
        <dbReference type="ARBA" id="ARBA00022475"/>
    </source>
</evidence>
<dbReference type="Pfam" id="PF03899">
    <property type="entry name" value="ATP-synt_I"/>
    <property type="match status" value="1"/>
</dbReference>
<feature type="transmembrane region" description="Helical" evidence="6">
    <location>
        <begin position="12"/>
        <end position="32"/>
    </location>
</feature>
<name>A8ZUM6_DESOH</name>
<evidence type="ECO:0000256" key="5">
    <source>
        <dbReference type="ARBA" id="ARBA00023136"/>
    </source>
</evidence>
<dbReference type="STRING" id="96561.Dole_0629"/>
<protein>
    <submittedName>
        <fullName evidence="7">Conserved hypothetical membrane protein</fullName>
    </submittedName>
</protein>
<feature type="transmembrane region" description="Helical" evidence="6">
    <location>
        <begin position="101"/>
        <end position="122"/>
    </location>
</feature>
<dbReference type="Proteomes" id="UP000008561">
    <property type="component" value="Chromosome"/>
</dbReference>
<dbReference type="eggNOG" id="ENOG5032U2S">
    <property type="taxonomic scope" value="Bacteria"/>
</dbReference>
<reference evidence="7 8" key="1">
    <citation type="submission" date="2007-10" db="EMBL/GenBank/DDBJ databases">
        <title>Complete sequence of Desulfococcus oleovorans Hxd3.</title>
        <authorList>
            <consortium name="US DOE Joint Genome Institute"/>
            <person name="Copeland A."/>
            <person name="Lucas S."/>
            <person name="Lapidus A."/>
            <person name="Barry K."/>
            <person name="Glavina del Rio T."/>
            <person name="Dalin E."/>
            <person name="Tice H."/>
            <person name="Pitluck S."/>
            <person name="Kiss H."/>
            <person name="Brettin T."/>
            <person name="Bruce D."/>
            <person name="Detter J.C."/>
            <person name="Han C."/>
            <person name="Schmutz J."/>
            <person name="Larimer F."/>
            <person name="Land M."/>
            <person name="Hauser L."/>
            <person name="Kyrpides N."/>
            <person name="Kim E."/>
            <person name="Wawrik B."/>
            <person name="Richardson P."/>
        </authorList>
    </citation>
    <scope>NUCLEOTIDE SEQUENCE [LARGE SCALE GENOMIC DNA]</scope>
    <source>
        <strain evidence="8">DSM 6200 / JCM 39069 / Hxd3</strain>
    </source>
</reference>
<proteinExistence type="predicted"/>
<dbReference type="KEGG" id="dol:Dole_0629"/>
<sequence>MNSNVSIEQHILNFVTRSNWVLFFCLAVPGAIYLPRLVSGFICGALIVTINFHLLVRTLRNAFVPDRVVSKNAILAKYYLRFFVSGLLLFVLIAGRLVDPLGLIAGLSVVVASMFLATLFAIKKLIFKEAI</sequence>
<dbReference type="InterPro" id="IPR005598">
    <property type="entry name" value="ATP_synth_I"/>
</dbReference>
<accession>A8ZUM6</accession>
<feature type="transmembrane region" description="Helical" evidence="6">
    <location>
        <begin position="38"/>
        <end position="57"/>
    </location>
</feature>
<dbReference type="RefSeq" id="WP_012174058.1">
    <property type="nucleotide sequence ID" value="NC_009943.1"/>
</dbReference>
<dbReference type="GO" id="GO:0005886">
    <property type="term" value="C:plasma membrane"/>
    <property type="evidence" value="ECO:0007669"/>
    <property type="project" value="UniProtKB-SubCell"/>
</dbReference>
<dbReference type="EMBL" id="CP000859">
    <property type="protein sequence ID" value="ABW66439.1"/>
    <property type="molecule type" value="Genomic_DNA"/>
</dbReference>
<keyword evidence="8" id="KW-1185">Reference proteome</keyword>
<keyword evidence="2" id="KW-1003">Cell membrane</keyword>
<gene>
    <name evidence="7" type="ordered locus">Dole_0629</name>
</gene>
<keyword evidence="4 6" id="KW-1133">Transmembrane helix</keyword>
<feature type="transmembrane region" description="Helical" evidence="6">
    <location>
        <begin position="78"/>
        <end position="95"/>
    </location>
</feature>
<dbReference type="HOGENOM" id="CLU_157123_0_0_7"/>
<keyword evidence="5 6" id="KW-0472">Membrane</keyword>
<evidence type="ECO:0000256" key="6">
    <source>
        <dbReference type="SAM" id="Phobius"/>
    </source>
</evidence>